<accession>A0AAV5VE69</accession>
<sequence length="77" mass="9008">MPGQELLTQILPCGSRGRSDKLYRRQIIFGHHRLLSEKDENRRDHEKHPGSISLNGCQVRSSRELLHHKTSRPRKQT</sequence>
<dbReference type="AlphaFoldDB" id="A0AAV5VE69"/>
<feature type="compositionally biased region" description="Basic and acidic residues" evidence="1">
    <location>
        <begin position="38"/>
        <end position="49"/>
    </location>
</feature>
<evidence type="ECO:0000313" key="2">
    <source>
        <dbReference type="EMBL" id="GMT16885.1"/>
    </source>
</evidence>
<proteinExistence type="predicted"/>
<reference evidence="2" key="1">
    <citation type="submission" date="2023-10" db="EMBL/GenBank/DDBJ databases">
        <title>Genome assembly of Pristionchus species.</title>
        <authorList>
            <person name="Yoshida K."/>
            <person name="Sommer R.J."/>
        </authorList>
    </citation>
    <scope>NUCLEOTIDE SEQUENCE</scope>
    <source>
        <strain evidence="2">RS5133</strain>
    </source>
</reference>
<gene>
    <name evidence="2" type="ORF">PFISCL1PPCAC_8183</name>
</gene>
<comment type="caution">
    <text evidence="2">The sequence shown here is derived from an EMBL/GenBank/DDBJ whole genome shotgun (WGS) entry which is preliminary data.</text>
</comment>
<evidence type="ECO:0000313" key="3">
    <source>
        <dbReference type="Proteomes" id="UP001432322"/>
    </source>
</evidence>
<name>A0AAV5VE69_9BILA</name>
<dbReference type="EMBL" id="BTSY01000002">
    <property type="protein sequence ID" value="GMT16885.1"/>
    <property type="molecule type" value="Genomic_DNA"/>
</dbReference>
<feature type="region of interest" description="Disordered" evidence="1">
    <location>
        <begin position="38"/>
        <end position="77"/>
    </location>
</feature>
<protein>
    <submittedName>
        <fullName evidence="2">Uncharacterized protein</fullName>
    </submittedName>
</protein>
<feature type="compositionally biased region" description="Basic residues" evidence="1">
    <location>
        <begin position="68"/>
        <end position="77"/>
    </location>
</feature>
<feature type="non-terminal residue" evidence="2">
    <location>
        <position position="77"/>
    </location>
</feature>
<keyword evidence="3" id="KW-1185">Reference proteome</keyword>
<organism evidence="2 3">
    <name type="scientific">Pristionchus fissidentatus</name>
    <dbReference type="NCBI Taxonomy" id="1538716"/>
    <lineage>
        <taxon>Eukaryota</taxon>
        <taxon>Metazoa</taxon>
        <taxon>Ecdysozoa</taxon>
        <taxon>Nematoda</taxon>
        <taxon>Chromadorea</taxon>
        <taxon>Rhabditida</taxon>
        <taxon>Rhabditina</taxon>
        <taxon>Diplogasteromorpha</taxon>
        <taxon>Diplogasteroidea</taxon>
        <taxon>Neodiplogasteridae</taxon>
        <taxon>Pristionchus</taxon>
    </lineage>
</organism>
<dbReference type="Proteomes" id="UP001432322">
    <property type="component" value="Unassembled WGS sequence"/>
</dbReference>
<evidence type="ECO:0000256" key="1">
    <source>
        <dbReference type="SAM" id="MobiDB-lite"/>
    </source>
</evidence>